<organism evidence="2 3">
    <name type="scientific">Polyplax serrata</name>
    <name type="common">Common mouse louse</name>
    <dbReference type="NCBI Taxonomy" id="468196"/>
    <lineage>
        <taxon>Eukaryota</taxon>
        <taxon>Metazoa</taxon>
        <taxon>Ecdysozoa</taxon>
        <taxon>Arthropoda</taxon>
        <taxon>Hexapoda</taxon>
        <taxon>Insecta</taxon>
        <taxon>Pterygota</taxon>
        <taxon>Neoptera</taxon>
        <taxon>Paraneoptera</taxon>
        <taxon>Psocodea</taxon>
        <taxon>Troctomorpha</taxon>
        <taxon>Phthiraptera</taxon>
        <taxon>Anoplura</taxon>
        <taxon>Polyplacidae</taxon>
        <taxon>Polyplax</taxon>
    </lineage>
</organism>
<protein>
    <submittedName>
        <fullName evidence="2">Uncharacterized protein</fullName>
    </submittedName>
</protein>
<gene>
    <name evidence="2" type="ORF">RUM44_013656</name>
</gene>
<dbReference type="EMBL" id="JAWJWF010000001">
    <property type="protein sequence ID" value="KAK6641936.1"/>
    <property type="molecule type" value="Genomic_DNA"/>
</dbReference>
<evidence type="ECO:0000313" key="2">
    <source>
        <dbReference type="EMBL" id="KAK6641936.1"/>
    </source>
</evidence>
<reference evidence="2 3" key="1">
    <citation type="submission" date="2023-09" db="EMBL/GenBank/DDBJ databases">
        <title>Genomes of two closely related lineages of the louse Polyplax serrata with different host specificities.</title>
        <authorList>
            <person name="Martinu J."/>
            <person name="Tarabai H."/>
            <person name="Stefka J."/>
            <person name="Hypsa V."/>
        </authorList>
    </citation>
    <scope>NUCLEOTIDE SEQUENCE [LARGE SCALE GENOMIC DNA]</scope>
    <source>
        <strain evidence="2">98ZLc_SE</strain>
    </source>
</reference>
<accession>A0ABR1BET3</accession>
<proteinExistence type="predicted"/>
<comment type="caution">
    <text evidence="2">The sequence shown here is derived from an EMBL/GenBank/DDBJ whole genome shotgun (WGS) entry which is preliminary data.</text>
</comment>
<evidence type="ECO:0000256" key="1">
    <source>
        <dbReference type="SAM" id="MobiDB-lite"/>
    </source>
</evidence>
<dbReference type="Proteomes" id="UP001359485">
    <property type="component" value="Unassembled WGS sequence"/>
</dbReference>
<evidence type="ECO:0000313" key="3">
    <source>
        <dbReference type="Proteomes" id="UP001359485"/>
    </source>
</evidence>
<sequence length="297" mass="33957">MALIPFRGHHPIIGIRNKEAKQVSGPCEKKDVLKFERGSWMKKKKKFYPGDVRRPGAYFESFPVQMSSGGNEKMQKWSRTWRWQEKRIRTVTEFTNRITISVMRPDRYLDYYPLSLSDAPFGSLATLTLLPFKSLHIILLLIFGNSSLSSCWSEVLQGKWADSSCETSQNVKDPATRQGYSYPSQKRTQVPHGKELEEALRRKLAALSRFYVSSVVSDLVQGTRRIHIYDILFTSDGAVSSCQLAVVNPTEIARAVLLNVFDASKREHLCWENANEREVSKQANTFVSALLPKRTNY</sequence>
<feature type="region of interest" description="Disordered" evidence="1">
    <location>
        <begin position="166"/>
        <end position="187"/>
    </location>
</feature>
<keyword evidence="3" id="KW-1185">Reference proteome</keyword>
<name>A0ABR1BET3_POLSC</name>
<feature type="compositionally biased region" description="Polar residues" evidence="1">
    <location>
        <begin position="178"/>
        <end position="187"/>
    </location>
</feature>